<dbReference type="EMBL" id="QJKJ01011435">
    <property type="protein sequence ID" value="RDX71191.1"/>
    <property type="molecule type" value="Genomic_DNA"/>
</dbReference>
<dbReference type="CDD" id="cd23375">
    <property type="entry name" value="beta-trefoil_STI_VvMLP-like"/>
    <property type="match status" value="1"/>
</dbReference>
<feature type="chain" id="PRO_5016760992" evidence="1">
    <location>
        <begin position="27"/>
        <end position="235"/>
    </location>
</feature>
<comment type="caution">
    <text evidence="2">The sequence shown here is derived from an EMBL/GenBank/DDBJ whole genome shotgun (WGS) entry which is preliminary data.</text>
</comment>
<evidence type="ECO:0000256" key="1">
    <source>
        <dbReference type="SAM" id="SignalP"/>
    </source>
</evidence>
<dbReference type="PRINTS" id="PR00291">
    <property type="entry name" value="KUNITZINHBTR"/>
</dbReference>
<accession>A0A371EYW0</accession>
<organism evidence="2 3">
    <name type="scientific">Mucuna pruriens</name>
    <name type="common">Velvet bean</name>
    <name type="synonym">Dolichos pruriens</name>
    <dbReference type="NCBI Taxonomy" id="157652"/>
    <lineage>
        <taxon>Eukaryota</taxon>
        <taxon>Viridiplantae</taxon>
        <taxon>Streptophyta</taxon>
        <taxon>Embryophyta</taxon>
        <taxon>Tracheophyta</taxon>
        <taxon>Spermatophyta</taxon>
        <taxon>Magnoliopsida</taxon>
        <taxon>eudicotyledons</taxon>
        <taxon>Gunneridae</taxon>
        <taxon>Pentapetalae</taxon>
        <taxon>rosids</taxon>
        <taxon>fabids</taxon>
        <taxon>Fabales</taxon>
        <taxon>Fabaceae</taxon>
        <taxon>Papilionoideae</taxon>
        <taxon>50 kb inversion clade</taxon>
        <taxon>NPAAA clade</taxon>
        <taxon>indigoferoid/millettioid clade</taxon>
        <taxon>Phaseoleae</taxon>
        <taxon>Mucuna</taxon>
    </lineage>
</organism>
<evidence type="ECO:0000313" key="3">
    <source>
        <dbReference type="Proteomes" id="UP000257109"/>
    </source>
</evidence>
<dbReference type="Gene3D" id="2.80.10.50">
    <property type="match status" value="1"/>
</dbReference>
<keyword evidence="1" id="KW-0732">Signal</keyword>
<dbReference type="InterPro" id="IPR002160">
    <property type="entry name" value="Prot_inh_Kunz-lg"/>
</dbReference>
<feature type="signal peptide" evidence="1">
    <location>
        <begin position="1"/>
        <end position="26"/>
    </location>
</feature>
<evidence type="ECO:0000313" key="2">
    <source>
        <dbReference type="EMBL" id="RDX71191.1"/>
    </source>
</evidence>
<protein>
    <submittedName>
        <fullName evidence="2">Kunitz trypsin inhibitor 2</fullName>
    </submittedName>
</protein>
<dbReference type="SMART" id="SM00452">
    <property type="entry name" value="STI"/>
    <property type="match status" value="1"/>
</dbReference>
<dbReference type="PANTHER" id="PTHR33107:SF85">
    <property type="entry name" value="KUNITZ TYPE TRYPSIN INHIBITOR _ MIRACULIN"/>
    <property type="match status" value="1"/>
</dbReference>
<dbReference type="PANTHER" id="PTHR33107">
    <property type="entry name" value="KUNITZ TRYPSIN INHIBITOR 2"/>
    <property type="match status" value="1"/>
</dbReference>
<dbReference type="Pfam" id="PF00197">
    <property type="entry name" value="Kunitz_legume"/>
    <property type="match status" value="1"/>
</dbReference>
<reference evidence="2" key="1">
    <citation type="submission" date="2018-05" db="EMBL/GenBank/DDBJ databases">
        <title>Draft genome of Mucuna pruriens seed.</title>
        <authorList>
            <person name="Nnadi N.E."/>
            <person name="Vos R."/>
            <person name="Hasami M.H."/>
            <person name="Devisetty U.K."/>
            <person name="Aguiy J.C."/>
        </authorList>
    </citation>
    <scope>NUCLEOTIDE SEQUENCE [LARGE SCALE GENOMIC DNA]</scope>
    <source>
        <strain evidence="2">JCA_2017</strain>
    </source>
</reference>
<dbReference type="AlphaFoldDB" id="A0A371EYW0"/>
<dbReference type="SUPFAM" id="SSF50386">
    <property type="entry name" value="STI-like"/>
    <property type="match status" value="1"/>
</dbReference>
<dbReference type="GO" id="GO:0004866">
    <property type="term" value="F:endopeptidase inhibitor activity"/>
    <property type="evidence" value="ECO:0007669"/>
    <property type="project" value="InterPro"/>
</dbReference>
<proteinExistence type="predicted"/>
<keyword evidence="3" id="KW-1185">Reference proteome</keyword>
<sequence length="235" mass="25546">MKASPLAFSIICFAFTIDLFIGTSAAAPEPVLDISGQKLTTGVKYYILPVLRGKGGGLKVASSGNNTCPLFVVQEKLEVLNGTPVTFTPYNAKDGVILTSTDLNIKSYVTSSTCDKPPVWKLLKVLTGVWFLSTGGVEGNPGIDTIVNWFKIEKAGKNYVLSFCPSVCKCQTLCRELGLYVGDDGNKHLSLSDKVPSFTVIARNGRGHMEEIRQVSKGHIRKMWPKRSKGKKGTR</sequence>
<dbReference type="Proteomes" id="UP000257109">
    <property type="component" value="Unassembled WGS sequence"/>
</dbReference>
<gene>
    <name evidence="2" type="primary">KTI2</name>
    <name evidence="2" type="ORF">CR513_49503</name>
</gene>
<feature type="non-terminal residue" evidence="2">
    <location>
        <position position="1"/>
    </location>
</feature>
<dbReference type="InterPro" id="IPR011065">
    <property type="entry name" value="Kunitz_inhibitor_STI-like_sf"/>
</dbReference>
<dbReference type="STRING" id="157652.A0A371EYW0"/>
<name>A0A371EYW0_MUCPR</name>
<dbReference type="OrthoDB" id="1872570at2759"/>